<organism evidence="1 2">
    <name type="scientific">Crotalaria pallida</name>
    <name type="common">Smooth rattlebox</name>
    <name type="synonym">Crotalaria striata</name>
    <dbReference type="NCBI Taxonomy" id="3830"/>
    <lineage>
        <taxon>Eukaryota</taxon>
        <taxon>Viridiplantae</taxon>
        <taxon>Streptophyta</taxon>
        <taxon>Embryophyta</taxon>
        <taxon>Tracheophyta</taxon>
        <taxon>Spermatophyta</taxon>
        <taxon>Magnoliopsida</taxon>
        <taxon>eudicotyledons</taxon>
        <taxon>Gunneridae</taxon>
        <taxon>Pentapetalae</taxon>
        <taxon>rosids</taxon>
        <taxon>fabids</taxon>
        <taxon>Fabales</taxon>
        <taxon>Fabaceae</taxon>
        <taxon>Papilionoideae</taxon>
        <taxon>50 kb inversion clade</taxon>
        <taxon>genistoids sensu lato</taxon>
        <taxon>core genistoids</taxon>
        <taxon>Crotalarieae</taxon>
        <taxon>Crotalaria</taxon>
    </lineage>
</organism>
<dbReference type="EMBL" id="JAYWIO010000004">
    <property type="protein sequence ID" value="KAK7268708.1"/>
    <property type="molecule type" value="Genomic_DNA"/>
</dbReference>
<keyword evidence="2" id="KW-1185">Reference proteome</keyword>
<evidence type="ECO:0000313" key="1">
    <source>
        <dbReference type="EMBL" id="KAK7268708.1"/>
    </source>
</evidence>
<dbReference type="AlphaFoldDB" id="A0AAN9F7A6"/>
<dbReference type="Proteomes" id="UP001372338">
    <property type="component" value="Unassembled WGS sequence"/>
</dbReference>
<reference evidence="1 2" key="1">
    <citation type="submission" date="2024-01" db="EMBL/GenBank/DDBJ databases">
        <title>The genomes of 5 underutilized Papilionoideae crops provide insights into root nodulation and disease resistanc.</title>
        <authorList>
            <person name="Yuan L."/>
        </authorList>
    </citation>
    <scope>NUCLEOTIDE SEQUENCE [LARGE SCALE GENOMIC DNA]</scope>
    <source>
        <strain evidence="1">ZHUSHIDOU_FW_LH</strain>
        <tissue evidence="1">Leaf</tissue>
    </source>
</reference>
<protein>
    <submittedName>
        <fullName evidence="1">Uncharacterized protein</fullName>
    </submittedName>
</protein>
<gene>
    <name evidence="1" type="ORF">RIF29_21414</name>
</gene>
<sequence length="105" mass="10932">MSLGKGVIVSYTEVGGGGSSSCNFRPEVVRASNFHNSVALPTYPPHHGFGMVVEGAYSAIGAGCGAVGFAQDAVLLASHKKVAPFPPRVSIMFTLSILKKMFTLC</sequence>
<accession>A0AAN9F7A6</accession>
<evidence type="ECO:0000313" key="2">
    <source>
        <dbReference type="Proteomes" id="UP001372338"/>
    </source>
</evidence>
<proteinExistence type="predicted"/>
<name>A0AAN9F7A6_CROPI</name>
<comment type="caution">
    <text evidence="1">The sequence shown here is derived from an EMBL/GenBank/DDBJ whole genome shotgun (WGS) entry which is preliminary data.</text>
</comment>